<reference evidence="3" key="1">
    <citation type="journal article" date="2017" name="Plant J.">
        <title>The pomegranate (Punica granatum L.) genome and the genomics of punicalagin biosynthesis.</title>
        <authorList>
            <person name="Qin G."/>
            <person name="Xu C."/>
            <person name="Ming R."/>
            <person name="Tang H."/>
            <person name="Guyot R."/>
            <person name="Kramer E.M."/>
            <person name="Hu Y."/>
            <person name="Yi X."/>
            <person name="Qi Y."/>
            <person name="Xu X."/>
            <person name="Gao Z."/>
            <person name="Pan H."/>
            <person name="Jian J."/>
            <person name="Tian Y."/>
            <person name="Yue Z."/>
            <person name="Xu Y."/>
        </authorList>
    </citation>
    <scope>NUCLEOTIDE SEQUENCE [LARGE SCALE GENOMIC DNA]</scope>
    <source>
        <strain evidence="3">cv. Dabenzi</strain>
    </source>
</reference>
<feature type="region of interest" description="Disordered" evidence="1">
    <location>
        <begin position="39"/>
        <end position="67"/>
    </location>
</feature>
<evidence type="ECO:0000313" key="2">
    <source>
        <dbReference type="EMBL" id="OWM63294.1"/>
    </source>
</evidence>
<sequence>MKLMEVTGRHVCVKMMERQMMGMTARYWDRVAGRSWLDSGKQASNLCKKQRREPKRKEKETKKKMVD</sequence>
<dbReference type="AlphaFoldDB" id="A0A218VRX1"/>
<accession>A0A218VRX1</accession>
<evidence type="ECO:0000256" key="1">
    <source>
        <dbReference type="SAM" id="MobiDB-lite"/>
    </source>
</evidence>
<name>A0A218VRX1_PUNGR</name>
<comment type="caution">
    <text evidence="2">The sequence shown here is derived from an EMBL/GenBank/DDBJ whole genome shotgun (WGS) entry which is preliminary data.</text>
</comment>
<proteinExistence type="predicted"/>
<dbReference type="EMBL" id="MTKT01006103">
    <property type="protein sequence ID" value="OWM63294.1"/>
    <property type="molecule type" value="Genomic_DNA"/>
</dbReference>
<feature type="compositionally biased region" description="Basic and acidic residues" evidence="1">
    <location>
        <begin position="55"/>
        <end position="67"/>
    </location>
</feature>
<gene>
    <name evidence="2" type="ORF">CDL15_Pgr022039</name>
</gene>
<protein>
    <submittedName>
        <fullName evidence="2">Uncharacterized protein</fullName>
    </submittedName>
</protein>
<dbReference type="Proteomes" id="UP000197138">
    <property type="component" value="Unassembled WGS sequence"/>
</dbReference>
<organism evidence="2 3">
    <name type="scientific">Punica granatum</name>
    <name type="common">Pomegranate</name>
    <dbReference type="NCBI Taxonomy" id="22663"/>
    <lineage>
        <taxon>Eukaryota</taxon>
        <taxon>Viridiplantae</taxon>
        <taxon>Streptophyta</taxon>
        <taxon>Embryophyta</taxon>
        <taxon>Tracheophyta</taxon>
        <taxon>Spermatophyta</taxon>
        <taxon>Magnoliopsida</taxon>
        <taxon>eudicotyledons</taxon>
        <taxon>Gunneridae</taxon>
        <taxon>Pentapetalae</taxon>
        <taxon>rosids</taxon>
        <taxon>malvids</taxon>
        <taxon>Myrtales</taxon>
        <taxon>Lythraceae</taxon>
        <taxon>Punica</taxon>
    </lineage>
</organism>
<evidence type="ECO:0000313" key="3">
    <source>
        <dbReference type="Proteomes" id="UP000197138"/>
    </source>
</evidence>